<proteinExistence type="predicted"/>
<accession>A0ACD3AYP6</accession>
<name>A0ACD3AYP6_9AGAR</name>
<protein>
    <submittedName>
        <fullName evidence="1">Uncharacterized protein</fullName>
    </submittedName>
</protein>
<dbReference type="EMBL" id="ML208312">
    <property type="protein sequence ID" value="TFK70497.1"/>
    <property type="molecule type" value="Genomic_DNA"/>
</dbReference>
<dbReference type="Proteomes" id="UP000308600">
    <property type="component" value="Unassembled WGS sequence"/>
</dbReference>
<evidence type="ECO:0000313" key="2">
    <source>
        <dbReference type="Proteomes" id="UP000308600"/>
    </source>
</evidence>
<evidence type="ECO:0000313" key="1">
    <source>
        <dbReference type="EMBL" id="TFK70497.1"/>
    </source>
</evidence>
<organism evidence="1 2">
    <name type="scientific">Pluteus cervinus</name>
    <dbReference type="NCBI Taxonomy" id="181527"/>
    <lineage>
        <taxon>Eukaryota</taxon>
        <taxon>Fungi</taxon>
        <taxon>Dikarya</taxon>
        <taxon>Basidiomycota</taxon>
        <taxon>Agaricomycotina</taxon>
        <taxon>Agaricomycetes</taxon>
        <taxon>Agaricomycetidae</taxon>
        <taxon>Agaricales</taxon>
        <taxon>Pluteineae</taxon>
        <taxon>Pluteaceae</taxon>
        <taxon>Pluteus</taxon>
    </lineage>
</organism>
<keyword evidence="2" id="KW-1185">Reference proteome</keyword>
<sequence length="497" mass="55992">MAESSLPPEVSNIIISQLKHDFAALKAISLTCKQWLFVARPFLYSSVLVTIRHAQPATDSANILAVVHFPGYKPEYTTHLTLQSSPHIILSFSSSLSLGLPLNVFTNVHTLTLSRIHIAELPAIPPQDTFSRRITTLRLHRLYYTHPKDFTKLILAFSSVRCFSSHPIEGNRFRTDSYVLGAEAPPLELLPPIECFSARLDLSPGFPAALLGILSEKRCVRRLSVVTTLASRVECSYLSELLTHAGAMIPMWDLGLNWKSTIRYNASVMWDLRFWNLRGLQTWTVSLLDFGIPYKHALSYIFIQDMLGTLVSFHHPHPNFHTIRFSFVAQSTSLRDIKRTLAIRIEEGLTANLIDLDKTEIEGIMDCPSTQDSRADERRFGHFRNIYSGRSNVWSVCDFELAKSQIREVVVEVHGLERADSFTRRCQGGFGGNDASGRELDKLESEMEVDELTELVQSLFPLCVEQGLDVRGELGIARRVSGIWGDHDCSQLTEAHI</sequence>
<reference evidence="1 2" key="1">
    <citation type="journal article" date="2019" name="Nat. Ecol. Evol.">
        <title>Megaphylogeny resolves global patterns of mushroom evolution.</title>
        <authorList>
            <person name="Varga T."/>
            <person name="Krizsan K."/>
            <person name="Foldi C."/>
            <person name="Dima B."/>
            <person name="Sanchez-Garcia M."/>
            <person name="Sanchez-Ramirez S."/>
            <person name="Szollosi G.J."/>
            <person name="Szarkandi J.G."/>
            <person name="Papp V."/>
            <person name="Albert L."/>
            <person name="Andreopoulos W."/>
            <person name="Angelini C."/>
            <person name="Antonin V."/>
            <person name="Barry K.W."/>
            <person name="Bougher N.L."/>
            <person name="Buchanan P."/>
            <person name="Buyck B."/>
            <person name="Bense V."/>
            <person name="Catcheside P."/>
            <person name="Chovatia M."/>
            <person name="Cooper J."/>
            <person name="Damon W."/>
            <person name="Desjardin D."/>
            <person name="Finy P."/>
            <person name="Geml J."/>
            <person name="Haridas S."/>
            <person name="Hughes K."/>
            <person name="Justo A."/>
            <person name="Karasinski D."/>
            <person name="Kautmanova I."/>
            <person name="Kiss B."/>
            <person name="Kocsube S."/>
            <person name="Kotiranta H."/>
            <person name="LaButti K.M."/>
            <person name="Lechner B.E."/>
            <person name="Liimatainen K."/>
            <person name="Lipzen A."/>
            <person name="Lukacs Z."/>
            <person name="Mihaltcheva S."/>
            <person name="Morgado L.N."/>
            <person name="Niskanen T."/>
            <person name="Noordeloos M.E."/>
            <person name="Ohm R.A."/>
            <person name="Ortiz-Santana B."/>
            <person name="Ovrebo C."/>
            <person name="Racz N."/>
            <person name="Riley R."/>
            <person name="Savchenko A."/>
            <person name="Shiryaev A."/>
            <person name="Soop K."/>
            <person name="Spirin V."/>
            <person name="Szebenyi C."/>
            <person name="Tomsovsky M."/>
            <person name="Tulloss R.E."/>
            <person name="Uehling J."/>
            <person name="Grigoriev I.V."/>
            <person name="Vagvolgyi C."/>
            <person name="Papp T."/>
            <person name="Martin F.M."/>
            <person name="Miettinen O."/>
            <person name="Hibbett D.S."/>
            <person name="Nagy L.G."/>
        </authorList>
    </citation>
    <scope>NUCLEOTIDE SEQUENCE [LARGE SCALE GENOMIC DNA]</scope>
    <source>
        <strain evidence="1 2">NL-1719</strain>
    </source>
</reference>
<gene>
    <name evidence="1" type="ORF">BDN72DRAFT_838842</name>
</gene>